<dbReference type="InterPro" id="IPR001421">
    <property type="entry name" value="ATP8_metazoa"/>
</dbReference>
<dbReference type="GO" id="GO:0031966">
    <property type="term" value="C:mitochondrial membrane"/>
    <property type="evidence" value="ECO:0007669"/>
    <property type="project" value="UniProtKB-SubCell"/>
</dbReference>
<evidence type="ECO:0000256" key="2">
    <source>
        <dbReference type="ARBA" id="ARBA00008892"/>
    </source>
</evidence>
<dbReference type="EMBL" id="MN242985">
    <property type="protein sequence ID" value="QOX09141.1"/>
    <property type="molecule type" value="Genomic_DNA"/>
</dbReference>
<evidence type="ECO:0000256" key="6">
    <source>
        <dbReference type="ARBA" id="ARBA00022692"/>
    </source>
</evidence>
<geneLocation type="mitochondrion" evidence="14"/>
<keyword evidence="9 12" id="KW-0406">Ion transport</keyword>
<keyword evidence="4 12" id="KW-0813">Transport</keyword>
<gene>
    <name evidence="14" type="primary">ATP8</name>
</gene>
<keyword evidence="10 12" id="KW-0496">Mitochondrion</keyword>
<keyword evidence="6 12" id="KW-0812">Transmembrane</keyword>
<keyword evidence="5 12" id="KW-0138">CF(0)</keyword>
<comment type="similarity">
    <text evidence="2 12">Belongs to the ATPase protein 8 family.</text>
</comment>
<name>A0A872PGC0_9NEOP</name>
<protein>
    <recommendedName>
        <fullName evidence="12">ATP synthase complex subunit 8</fullName>
    </recommendedName>
</protein>
<dbReference type="GO" id="GO:0015986">
    <property type="term" value="P:proton motive force-driven ATP synthesis"/>
    <property type="evidence" value="ECO:0007669"/>
    <property type="project" value="InterPro"/>
</dbReference>
<evidence type="ECO:0000256" key="12">
    <source>
        <dbReference type="RuleBase" id="RU003661"/>
    </source>
</evidence>
<organism evidence="14">
    <name type="scientific">Eumeta variegata</name>
    <dbReference type="NCBI Taxonomy" id="1368026"/>
    <lineage>
        <taxon>Eukaryota</taxon>
        <taxon>Metazoa</taxon>
        <taxon>Ecdysozoa</taxon>
        <taxon>Arthropoda</taxon>
        <taxon>Hexapoda</taxon>
        <taxon>Insecta</taxon>
        <taxon>Pterygota</taxon>
        <taxon>Neoptera</taxon>
        <taxon>Endopterygota</taxon>
        <taxon>Lepidoptera</taxon>
        <taxon>Glossata</taxon>
        <taxon>Ditrysia</taxon>
        <taxon>Tineoidea</taxon>
        <taxon>Psychidae</taxon>
        <taxon>Oiketicinae</taxon>
        <taxon>Eumeta</taxon>
    </lineage>
</organism>
<dbReference type="GO" id="GO:0015078">
    <property type="term" value="F:proton transmembrane transporter activity"/>
    <property type="evidence" value="ECO:0007669"/>
    <property type="project" value="InterPro"/>
</dbReference>
<evidence type="ECO:0000256" key="9">
    <source>
        <dbReference type="ARBA" id="ARBA00023065"/>
    </source>
</evidence>
<keyword evidence="11 13" id="KW-0472">Membrane</keyword>
<comment type="subcellular location">
    <subcellularLocation>
        <location evidence="1 12">Mitochondrion membrane</location>
        <topology evidence="1 12">Single-pass membrane protein</topology>
    </subcellularLocation>
</comment>
<evidence type="ECO:0000256" key="4">
    <source>
        <dbReference type="ARBA" id="ARBA00022448"/>
    </source>
</evidence>
<accession>A0A872PGC0</accession>
<evidence type="ECO:0000313" key="14">
    <source>
        <dbReference type="EMBL" id="QOX09141.1"/>
    </source>
</evidence>
<keyword evidence="8 13" id="KW-1133">Transmembrane helix</keyword>
<feature type="transmembrane region" description="Helical" evidence="13">
    <location>
        <begin position="6"/>
        <end position="29"/>
    </location>
</feature>
<evidence type="ECO:0000256" key="8">
    <source>
        <dbReference type="ARBA" id="ARBA00022989"/>
    </source>
</evidence>
<sequence length="57" mass="7281">MPQMMPINWIFMFMYFIIILMIFSMINYFNYPHISNNINNSWDNSFKKKYKNMIWKW</sequence>
<dbReference type="Pfam" id="PF00895">
    <property type="entry name" value="ATP-synt_8"/>
    <property type="match status" value="1"/>
</dbReference>
<dbReference type="GO" id="GO:0045259">
    <property type="term" value="C:proton-transporting ATP synthase complex"/>
    <property type="evidence" value="ECO:0007669"/>
    <property type="project" value="UniProtKB-KW"/>
</dbReference>
<evidence type="ECO:0000256" key="13">
    <source>
        <dbReference type="SAM" id="Phobius"/>
    </source>
</evidence>
<evidence type="ECO:0000256" key="5">
    <source>
        <dbReference type="ARBA" id="ARBA00022547"/>
    </source>
</evidence>
<evidence type="ECO:0000256" key="3">
    <source>
        <dbReference type="ARBA" id="ARBA00011291"/>
    </source>
</evidence>
<evidence type="ECO:0000256" key="7">
    <source>
        <dbReference type="ARBA" id="ARBA00022781"/>
    </source>
</evidence>
<reference evidence="14" key="1">
    <citation type="submission" date="2019-07" db="EMBL/GenBank/DDBJ databases">
        <title>The complete mitochondrial genome of Clania variegata.</title>
        <authorList>
            <person name="Chen S.C."/>
            <person name="Wang X.Q."/>
            <person name="Jiang H.Y."/>
            <person name="Shang J."/>
        </authorList>
    </citation>
    <scope>NUCLEOTIDE SEQUENCE</scope>
</reference>
<comment type="subunit">
    <text evidence="3">F-type ATPases have 2 components, CF(1) - the catalytic core - and CF(0) - the membrane proton channel.</text>
</comment>
<evidence type="ECO:0000256" key="11">
    <source>
        <dbReference type="ARBA" id="ARBA00023136"/>
    </source>
</evidence>
<dbReference type="AlphaFoldDB" id="A0A872PGC0"/>
<proteinExistence type="inferred from homology"/>
<evidence type="ECO:0000256" key="10">
    <source>
        <dbReference type="ARBA" id="ARBA00023128"/>
    </source>
</evidence>
<keyword evidence="7 12" id="KW-0375">Hydrogen ion transport</keyword>
<evidence type="ECO:0000256" key="1">
    <source>
        <dbReference type="ARBA" id="ARBA00004304"/>
    </source>
</evidence>